<evidence type="ECO:0000313" key="2">
    <source>
        <dbReference type="EMBL" id="AFP25263.1"/>
    </source>
</evidence>
<feature type="region of interest" description="Disordered" evidence="1">
    <location>
        <begin position="138"/>
        <end position="174"/>
    </location>
</feature>
<feature type="region of interest" description="Disordered" evidence="1">
    <location>
        <begin position="244"/>
        <end position="269"/>
    </location>
</feature>
<feature type="non-terminal residue" evidence="2">
    <location>
        <position position="269"/>
    </location>
</feature>
<feature type="region of interest" description="Disordered" evidence="1">
    <location>
        <begin position="1"/>
        <end position="54"/>
    </location>
</feature>
<dbReference type="AlphaFoldDB" id="I7FQD7"/>
<feature type="region of interest" description="Disordered" evidence="1">
    <location>
        <begin position="188"/>
        <end position="228"/>
    </location>
</feature>
<feature type="compositionally biased region" description="Low complexity" evidence="1">
    <location>
        <begin position="204"/>
        <end position="219"/>
    </location>
</feature>
<reference evidence="2" key="1">
    <citation type="journal article" date="2012" name="PLoS ONE">
        <title>Assessing whether alpha-tubulin sequences are suitable for phylogenetic reconstruction of ciliophora with insights into its evolution in euplotids.</title>
        <authorList>
            <person name="Yi Z."/>
            <person name="Katz L.A."/>
            <person name="Song W."/>
        </authorList>
    </citation>
    <scope>NUCLEOTIDE SEQUENCE</scope>
    <source>
        <strain evidence="2">QDJJM2008111201</strain>
    </source>
</reference>
<feature type="compositionally biased region" description="Polar residues" evidence="1">
    <location>
        <begin position="27"/>
        <end position="38"/>
    </location>
</feature>
<feature type="compositionally biased region" description="Low complexity" evidence="1">
    <location>
        <begin position="141"/>
        <end position="160"/>
    </location>
</feature>
<sequence length="269" mass="28889">VLSSTPLEEELDEDSDLFFSRDCPSITERNPSSDSPSTHHPRSPPLLLSHTTPCSQPTLSLSTPMLPLSSITKLSTISAEEILTSRDLPTPTLTDSLPRSSHHSLPLSDSTELCTSTSLSSRLTWCHTPESISCFHLMHQSSPPRRPTTSSSPSLRSPTLPSSPHPCWPSATPDTESTWLAASCTEEMLSPRMSTPQSPPSRPRGPSSSSIGALLDSSAESTTSHPLSSQVVILPRSCELFACSPTLPPSPRSSQESIINSISCTPREP</sequence>
<dbReference type="EMBL" id="JQ736743">
    <property type="protein sequence ID" value="AFP25263.1"/>
    <property type="molecule type" value="Genomic_DNA"/>
</dbReference>
<feature type="region of interest" description="Disordered" evidence="1">
    <location>
        <begin position="88"/>
        <end position="111"/>
    </location>
</feature>
<accession>I7FQD7</accession>
<name>I7FQD7_9SPIT</name>
<feature type="compositionally biased region" description="Polar residues" evidence="1">
    <location>
        <begin position="252"/>
        <end position="269"/>
    </location>
</feature>
<feature type="compositionally biased region" description="Low complexity" evidence="1">
    <location>
        <begin position="95"/>
        <end position="111"/>
    </location>
</feature>
<protein>
    <submittedName>
        <fullName evidence="2">Alpha-tubulin</fullName>
    </submittedName>
</protein>
<organism evidence="2">
    <name type="scientific">Paradiophrys zhangi</name>
    <dbReference type="NCBI Taxonomy" id="693907"/>
    <lineage>
        <taxon>Eukaryota</taxon>
        <taxon>Sar</taxon>
        <taxon>Alveolata</taxon>
        <taxon>Ciliophora</taxon>
        <taxon>Intramacronucleata</taxon>
        <taxon>Spirotrichea</taxon>
        <taxon>Hypotrichia</taxon>
        <taxon>Euplotida</taxon>
        <taxon>Uronychiidae</taxon>
        <taxon>Paradiophrys</taxon>
    </lineage>
</organism>
<feature type="compositionally biased region" description="Acidic residues" evidence="1">
    <location>
        <begin position="7"/>
        <end position="16"/>
    </location>
</feature>
<evidence type="ECO:0000256" key="1">
    <source>
        <dbReference type="SAM" id="MobiDB-lite"/>
    </source>
</evidence>
<proteinExistence type="predicted"/>
<feature type="non-terminal residue" evidence="2">
    <location>
        <position position="1"/>
    </location>
</feature>